<evidence type="ECO:0000313" key="2">
    <source>
        <dbReference type="Proteomes" id="UP000253250"/>
    </source>
</evidence>
<dbReference type="Gene3D" id="1.10.3210.10">
    <property type="entry name" value="Hypothetical protein af1432"/>
    <property type="match status" value="1"/>
</dbReference>
<comment type="caution">
    <text evidence="1">The sequence shown here is derived from an EMBL/GenBank/DDBJ whole genome shotgun (WGS) entry which is preliminary data.</text>
</comment>
<keyword evidence="2" id="KW-1185">Reference proteome</keyword>
<dbReference type="Proteomes" id="UP000253250">
    <property type="component" value="Unassembled WGS sequence"/>
</dbReference>
<dbReference type="Pfam" id="PF13487">
    <property type="entry name" value="HD_5"/>
    <property type="match status" value="1"/>
</dbReference>
<reference evidence="1 2" key="1">
    <citation type="submission" date="2018-02" db="EMBL/GenBank/DDBJ databases">
        <title>Insights into the biology of acidophilic members of the Acidiferrobacteraceae family derived from comparative genomic analyses.</title>
        <authorList>
            <person name="Issotta F."/>
            <person name="Thyssen C."/>
            <person name="Mena C."/>
            <person name="Moya A."/>
            <person name="Bellenberg S."/>
            <person name="Sproer C."/>
            <person name="Covarrubias P.C."/>
            <person name="Sand W."/>
            <person name="Quatrini R."/>
            <person name="Vera M."/>
        </authorList>
    </citation>
    <scope>NUCLEOTIDE SEQUENCE [LARGE SCALE GENOMIC DNA]</scope>
    <source>
        <strain evidence="2">m-1</strain>
    </source>
</reference>
<dbReference type="PANTHER" id="PTHR43155">
    <property type="entry name" value="CYCLIC DI-GMP PHOSPHODIESTERASE PA4108-RELATED"/>
    <property type="match status" value="1"/>
</dbReference>
<evidence type="ECO:0000313" key="1">
    <source>
        <dbReference type="EMBL" id="RCN56926.1"/>
    </source>
</evidence>
<dbReference type="Pfam" id="PF11871">
    <property type="entry name" value="DUF3391"/>
    <property type="match status" value="1"/>
</dbReference>
<accession>A0A1C2G026</accession>
<dbReference type="PROSITE" id="PS51832">
    <property type="entry name" value="HD_GYP"/>
    <property type="match status" value="1"/>
</dbReference>
<dbReference type="SUPFAM" id="SSF109604">
    <property type="entry name" value="HD-domain/PDEase-like"/>
    <property type="match status" value="1"/>
</dbReference>
<dbReference type="GO" id="GO:0008081">
    <property type="term" value="F:phosphoric diester hydrolase activity"/>
    <property type="evidence" value="ECO:0007669"/>
    <property type="project" value="UniProtKB-ARBA"/>
</dbReference>
<gene>
    <name evidence="1" type="ORF">C4900_14430</name>
</gene>
<dbReference type="RefSeq" id="WP_065971333.1">
    <property type="nucleotide sequence ID" value="NZ_CP080624.1"/>
</dbReference>
<dbReference type="InterPro" id="IPR021812">
    <property type="entry name" value="DUF3391"/>
</dbReference>
<dbReference type="AlphaFoldDB" id="A0A1C2G026"/>
<dbReference type="SMART" id="SM00471">
    <property type="entry name" value="HDc"/>
    <property type="match status" value="1"/>
</dbReference>
<dbReference type="NCBIfam" id="TIGR00277">
    <property type="entry name" value="HDIG"/>
    <property type="match status" value="1"/>
</dbReference>
<dbReference type="InterPro" id="IPR006675">
    <property type="entry name" value="HDIG_dom"/>
</dbReference>
<name>A0A1C2G026_9GAMM</name>
<organism evidence="1 2">
    <name type="scientific">Acidiferrobacter thiooxydans</name>
    <dbReference type="NCBI Taxonomy" id="163359"/>
    <lineage>
        <taxon>Bacteria</taxon>
        <taxon>Pseudomonadati</taxon>
        <taxon>Pseudomonadota</taxon>
        <taxon>Gammaproteobacteria</taxon>
        <taxon>Acidiferrobacterales</taxon>
        <taxon>Acidiferrobacteraceae</taxon>
        <taxon>Acidiferrobacter</taxon>
    </lineage>
</organism>
<dbReference type="PANTHER" id="PTHR43155:SF2">
    <property type="entry name" value="CYCLIC DI-GMP PHOSPHODIESTERASE PA4108"/>
    <property type="match status" value="1"/>
</dbReference>
<dbReference type="CDD" id="cd00077">
    <property type="entry name" value="HDc"/>
    <property type="match status" value="1"/>
</dbReference>
<dbReference type="InterPro" id="IPR037522">
    <property type="entry name" value="HD_GYP_dom"/>
</dbReference>
<dbReference type="STRING" id="163359.A9R16_01215"/>
<sequence length="423" mass="46375">MAKQIDVQDLKKGMYVIDLDRPWIETSFMFQGFEIRTDAQLRALQRLCRHVYVQEREDGGGARGEDRRQVAAGAASGAASGGDARQAEVLAATAAVRRGPSIHGEPIPLKAEMAEARRLEADARALVYSMQDDVRLGRNIDGQRLRTIITGMVDSVVRNPDALIWFTQLRNKDEYTALHSIRVAILALAFGRHLELTVPELNILGVGALLHDIGKLKIPDAILNKPGRLTDHEFAIVKSHVPEGVKILESSRHIPLSAVEVAGYHHERYQGGGYNRGLSGDRIGLFGLMAAIVDTYDAITSDRAYHAGISAYEALGRLYAMRNKEYHGGLVDRFIQCLGTYPVGSIVELTTGDVGVVIAVNRQRYLRPTVALVRRANGAAFPPETVLDLAADRAQTVPGVEIRRVLPVGAYDIQVADYMPRGT</sequence>
<dbReference type="OrthoDB" id="9802066at2"/>
<proteinExistence type="predicted"/>
<dbReference type="EMBL" id="PSYR01000002">
    <property type="protein sequence ID" value="RCN56926.1"/>
    <property type="molecule type" value="Genomic_DNA"/>
</dbReference>
<protein>
    <submittedName>
        <fullName evidence="1">DUF3391 domain-containing protein</fullName>
    </submittedName>
</protein>
<dbReference type="InterPro" id="IPR003607">
    <property type="entry name" value="HD/PDEase_dom"/>
</dbReference>